<evidence type="ECO:0000313" key="2">
    <source>
        <dbReference type="EMBL" id="KAK3800114.1"/>
    </source>
</evidence>
<evidence type="ECO:0000256" key="1">
    <source>
        <dbReference type="SAM" id="MobiDB-lite"/>
    </source>
</evidence>
<accession>A0AAE1EA70</accession>
<dbReference type="EMBL" id="JAWDGP010000502">
    <property type="protein sequence ID" value="KAK3800114.1"/>
    <property type="molecule type" value="Genomic_DNA"/>
</dbReference>
<name>A0AAE1EA70_9GAST</name>
<dbReference type="AlphaFoldDB" id="A0AAE1EA70"/>
<reference evidence="2" key="1">
    <citation type="journal article" date="2023" name="G3 (Bethesda)">
        <title>A reference genome for the long-term kleptoplast-retaining sea slug Elysia crispata morphotype clarki.</title>
        <authorList>
            <person name="Eastman K.E."/>
            <person name="Pendleton A.L."/>
            <person name="Shaikh M.A."/>
            <person name="Suttiyut T."/>
            <person name="Ogas R."/>
            <person name="Tomko P."/>
            <person name="Gavelis G."/>
            <person name="Widhalm J.R."/>
            <person name="Wisecaver J.H."/>
        </authorList>
    </citation>
    <scope>NUCLEOTIDE SEQUENCE</scope>
    <source>
        <strain evidence="2">ECLA1</strain>
    </source>
</reference>
<keyword evidence="3" id="KW-1185">Reference proteome</keyword>
<organism evidence="2 3">
    <name type="scientific">Elysia crispata</name>
    <name type="common">lettuce slug</name>
    <dbReference type="NCBI Taxonomy" id="231223"/>
    <lineage>
        <taxon>Eukaryota</taxon>
        <taxon>Metazoa</taxon>
        <taxon>Spiralia</taxon>
        <taxon>Lophotrochozoa</taxon>
        <taxon>Mollusca</taxon>
        <taxon>Gastropoda</taxon>
        <taxon>Heterobranchia</taxon>
        <taxon>Euthyneura</taxon>
        <taxon>Panpulmonata</taxon>
        <taxon>Sacoglossa</taxon>
        <taxon>Placobranchoidea</taxon>
        <taxon>Plakobranchidae</taxon>
        <taxon>Elysia</taxon>
    </lineage>
</organism>
<feature type="region of interest" description="Disordered" evidence="1">
    <location>
        <begin position="60"/>
        <end position="119"/>
    </location>
</feature>
<sequence>MFYVATLSNDFRYAASSAEDVRRSMEQHSATISVTRPARLKINDFRYAASSAEDVRCSMEQHSAASSAEDVRRSIEQHPAASSAEDVRRSIEQHPAASSAEDVRRSIEQHSAASSAEDVRCSIEQHSAASWAEDVRCSMEQHSAASSAEDVRCSMEQHSATISVTRPARLKMLDVLWNKTQQPARLSHGFSIVAIQESWCSFEEDQVRPKLAICGRGSSENKVGDMWTWINRAASQCIPIKIPGYERSVAATETRPKLTLHITDCMVPRRYQRLTNGGARSLTRLYGSAALPTADQWRRALPDKTVLFRGATNG</sequence>
<dbReference type="Proteomes" id="UP001283361">
    <property type="component" value="Unassembled WGS sequence"/>
</dbReference>
<comment type="caution">
    <text evidence="2">The sequence shown here is derived from an EMBL/GenBank/DDBJ whole genome shotgun (WGS) entry which is preliminary data.</text>
</comment>
<protein>
    <submittedName>
        <fullName evidence="2">Uncharacterized protein</fullName>
    </submittedName>
</protein>
<evidence type="ECO:0000313" key="3">
    <source>
        <dbReference type="Proteomes" id="UP001283361"/>
    </source>
</evidence>
<proteinExistence type="predicted"/>
<gene>
    <name evidence="2" type="ORF">RRG08_015080</name>
</gene>